<dbReference type="PaxDb" id="4113-PGSC0003DMT400094933"/>
<dbReference type="EnsemblPlants" id="PGSC0003DMT400094933">
    <property type="protein sequence ID" value="PGSC0003DMT400094933"/>
    <property type="gene ID" value="PGSC0003DMG400044504"/>
</dbReference>
<evidence type="ECO:0000313" key="2">
    <source>
        <dbReference type="Proteomes" id="UP000011115"/>
    </source>
</evidence>
<dbReference type="PANTHER" id="PTHR33180">
    <property type="entry name" value="PHOTOSYSTEM II CP43 REACTION CENTER PROTEIN"/>
    <property type="match status" value="1"/>
</dbReference>
<sequence length="215" mass="24433">MKKCNTWGTEWGVLIRTILNRVETKFRLRRRIMAGQIGTLLVIHRMTFGKHHRVHQVELQGLVFVHVSSTSLSTFGDVSRSLPSASDSERCWDETTCSVILSLLAKGDNAVESTPAPRVAKKVVRKNRIAIRSKKIQDPSANVTSRVILTIAPRVLNMLKAIGEYTILEEHKLSIDGVMNDYPSIWDTNKIHNFEQFTRGQPLYIPACVWEFYDA</sequence>
<name>M1DV72_SOLTU</name>
<dbReference type="HOGENOM" id="CLU_1285234_0_0_1"/>
<keyword evidence="2" id="KW-1185">Reference proteome</keyword>
<proteinExistence type="predicted"/>
<organism evidence="1 2">
    <name type="scientific">Solanum tuberosum</name>
    <name type="common">Potato</name>
    <dbReference type="NCBI Taxonomy" id="4113"/>
    <lineage>
        <taxon>Eukaryota</taxon>
        <taxon>Viridiplantae</taxon>
        <taxon>Streptophyta</taxon>
        <taxon>Embryophyta</taxon>
        <taxon>Tracheophyta</taxon>
        <taxon>Spermatophyta</taxon>
        <taxon>Magnoliopsida</taxon>
        <taxon>eudicotyledons</taxon>
        <taxon>Gunneridae</taxon>
        <taxon>Pentapetalae</taxon>
        <taxon>asterids</taxon>
        <taxon>lamiids</taxon>
        <taxon>Solanales</taxon>
        <taxon>Solanaceae</taxon>
        <taxon>Solanoideae</taxon>
        <taxon>Solaneae</taxon>
        <taxon>Solanum</taxon>
    </lineage>
</organism>
<dbReference type="InParanoid" id="M1DV72"/>
<reference evidence="1" key="2">
    <citation type="submission" date="2015-06" db="UniProtKB">
        <authorList>
            <consortium name="EnsemblPlants"/>
        </authorList>
    </citation>
    <scope>IDENTIFICATION</scope>
    <source>
        <strain evidence="1">DM1-3 516 R44</strain>
    </source>
</reference>
<evidence type="ECO:0000313" key="1">
    <source>
        <dbReference type="EnsemblPlants" id="PGSC0003DMT400094933"/>
    </source>
</evidence>
<dbReference type="Proteomes" id="UP000011115">
    <property type="component" value="Unassembled WGS sequence"/>
</dbReference>
<dbReference type="Gramene" id="PGSC0003DMT400094933">
    <property type="protein sequence ID" value="PGSC0003DMT400094933"/>
    <property type="gene ID" value="PGSC0003DMG400044504"/>
</dbReference>
<dbReference type="AlphaFoldDB" id="M1DV72"/>
<reference evidence="2" key="1">
    <citation type="journal article" date="2011" name="Nature">
        <title>Genome sequence and analysis of the tuber crop potato.</title>
        <authorList>
            <consortium name="The Potato Genome Sequencing Consortium"/>
        </authorList>
    </citation>
    <scope>NUCLEOTIDE SEQUENCE [LARGE SCALE GENOMIC DNA]</scope>
    <source>
        <strain evidence="2">cv. DM1-3 516 R44</strain>
    </source>
</reference>
<accession>M1DV72</accession>
<protein>
    <submittedName>
        <fullName evidence="1">Uncharacterized protein</fullName>
    </submittedName>
</protein>
<dbReference type="PANTHER" id="PTHR33180:SF31">
    <property type="entry name" value="POLYPROTEIN PROTEIN"/>
    <property type="match status" value="1"/>
</dbReference>